<dbReference type="EMBL" id="CP012850">
    <property type="protein sequence ID" value="ALI37379.1"/>
    <property type="molecule type" value="Genomic_DNA"/>
</dbReference>
<evidence type="ECO:0000313" key="3">
    <source>
        <dbReference type="Proteomes" id="UP000058925"/>
    </source>
</evidence>
<feature type="region of interest" description="Disordered" evidence="1">
    <location>
        <begin position="1"/>
        <end position="23"/>
    </location>
</feature>
<dbReference type="Proteomes" id="UP000058925">
    <property type="component" value="Chromosome"/>
</dbReference>
<name>A0A654M4F3_9ARCH</name>
<reference evidence="3" key="1">
    <citation type="submission" date="2015-10" db="EMBL/GenBank/DDBJ databases">
        <title>Niche specialization of a soil ammonia-oxidizing archaeon, Candidatus Nitrosocosmicus oleophilus.</title>
        <authorList>
            <person name="Jung M.-Y."/>
            <person name="Rhee S.-K."/>
        </authorList>
    </citation>
    <scope>NUCLEOTIDE SEQUENCE [LARGE SCALE GENOMIC DNA]</scope>
    <source>
        <strain evidence="3">MY3</strain>
    </source>
</reference>
<protein>
    <submittedName>
        <fullName evidence="2">Uncharacterized protein</fullName>
    </submittedName>
</protein>
<feature type="compositionally biased region" description="Basic residues" evidence="1">
    <location>
        <begin position="1"/>
        <end position="13"/>
    </location>
</feature>
<dbReference type="AlphaFoldDB" id="A0A654M4F3"/>
<evidence type="ECO:0000313" key="2">
    <source>
        <dbReference type="EMBL" id="ALI37379.1"/>
    </source>
</evidence>
<proteinExistence type="predicted"/>
<evidence type="ECO:0000256" key="1">
    <source>
        <dbReference type="SAM" id="MobiDB-lite"/>
    </source>
</evidence>
<accession>A0A654M4F3</accession>
<sequence>MNKMSKSNKKRNNKKMDSLSGRKVGNIFSSPRIKLNWIKEETEFYRADIEFFGIDISGPSYEGRVFLNNPKADEKTELNLDNGYAGSYYIFGHGGCYGDAGHCDIKPRRTFDSRTEHDLTPAYKSMIATEPIKKILKTTKEIVISVVPISARSARMSNAKDMVYIDKIRISCYENYSKLNK</sequence>
<gene>
    <name evidence="2" type="ORF">NMY3_03194</name>
</gene>
<organism evidence="2 3">
    <name type="scientific">Candidatus Nitrosocosmicus oleophilus</name>
    <dbReference type="NCBI Taxonomy" id="1353260"/>
    <lineage>
        <taxon>Archaea</taxon>
        <taxon>Nitrososphaerota</taxon>
        <taxon>Nitrososphaeria</taxon>
        <taxon>Nitrososphaerales</taxon>
        <taxon>Nitrososphaeraceae</taxon>
        <taxon>Candidatus Nitrosocosmicus</taxon>
    </lineage>
</organism>
<keyword evidence="3" id="KW-1185">Reference proteome</keyword>
<dbReference type="KEGG" id="taa:NMY3_03194"/>